<dbReference type="HOGENOM" id="CLU_3201339_0_0_9"/>
<evidence type="ECO:0000313" key="1">
    <source>
        <dbReference type="EMBL" id="EHM00865.1"/>
    </source>
</evidence>
<sequence>MQLVLPKGEPFQQLFTLGKCLKVHYAVLTEGGLFLMLNFCAGGPK</sequence>
<accession>G9ZKR9</accession>
<protein>
    <submittedName>
        <fullName evidence="1">Uncharacterized protein</fullName>
    </submittedName>
</protein>
<comment type="caution">
    <text evidence="1">The sequence shown here is derived from an EMBL/GenBank/DDBJ whole genome shotgun (WGS) entry which is preliminary data.</text>
</comment>
<dbReference type="Proteomes" id="UP000004625">
    <property type="component" value="Unassembled WGS sequence"/>
</dbReference>
<evidence type="ECO:0000313" key="2">
    <source>
        <dbReference type="Proteomes" id="UP000004625"/>
    </source>
</evidence>
<organism evidence="1 2">
    <name type="scientific">Lentilactobacillus parafarraginis F0439</name>
    <dbReference type="NCBI Taxonomy" id="797515"/>
    <lineage>
        <taxon>Bacteria</taxon>
        <taxon>Bacillati</taxon>
        <taxon>Bacillota</taxon>
        <taxon>Bacilli</taxon>
        <taxon>Lactobacillales</taxon>
        <taxon>Lactobacillaceae</taxon>
        <taxon>Lentilactobacillus</taxon>
    </lineage>
</organism>
<name>G9ZKR9_9LACO</name>
<proteinExistence type="predicted"/>
<reference evidence="1 2" key="1">
    <citation type="submission" date="2011-09" db="EMBL/GenBank/DDBJ databases">
        <authorList>
            <person name="Weinstock G."/>
            <person name="Sodergren E."/>
            <person name="Clifton S."/>
            <person name="Fulton L."/>
            <person name="Fulton B."/>
            <person name="Courtney L."/>
            <person name="Fronick C."/>
            <person name="Harrison M."/>
            <person name="Strong C."/>
            <person name="Farmer C."/>
            <person name="Delahaunty K."/>
            <person name="Markovic C."/>
            <person name="Hall O."/>
            <person name="Minx P."/>
            <person name="Tomlinson C."/>
            <person name="Mitreva M."/>
            <person name="Hou S."/>
            <person name="Chen J."/>
            <person name="Wollam A."/>
            <person name="Pepin K.H."/>
            <person name="Johnson M."/>
            <person name="Bhonagiri V."/>
            <person name="Zhang X."/>
            <person name="Suruliraj S."/>
            <person name="Warren W."/>
            <person name="Chinwalla A."/>
            <person name="Mardis E.R."/>
            <person name="Wilson R.K."/>
        </authorList>
    </citation>
    <scope>NUCLEOTIDE SEQUENCE [LARGE SCALE GENOMIC DNA]</scope>
    <source>
        <strain evidence="1 2">F0439</strain>
    </source>
</reference>
<gene>
    <name evidence="1" type="ORF">HMPREF9103_00317</name>
</gene>
<dbReference type="STRING" id="797515.HMPREF9103_00317"/>
<dbReference type="EMBL" id="AGEY01000019">
    <property type="protein sequence ID" value="EHM00865.1"/>
    <property type="molecule type" value="Genomic_DNA"/>
</dbReference>
<dbReference type="AlphaFoldDB" id="G9ZKR9"/>
<keyword evidence="2" id="KW-1185">Reference proteome</keyword>